<dbReference type="InterPro" id="IPR011105">
    <property type="entry name" value="Cell_wall_hydrolase_SleB"/>
</dbReference>
<keyword evidence="4" id="KW-1185">Reference proteome</keyword>
<dbReference type="Proteomes" id="UP000077603">
    <property type="component" value="Chromosome"/>
</dbReference>
<proteinExistence type="predicted"/>
<reference evidence="3 4" key="1">
    <citation type="journal article" date="2014" name="Genome Announc.">
        <title>Genome Sequence of a Promising Hydrogen-Producing Facultative Anaerobic Bacterium, Brevundimonas naejangsanensis Strain B1.</title>
        <authorList>
            <person name="Su H."/>
            <person name="Zhang T."/>
            <person name="Bao M."/>
            <person name="Jiang Y."/>
            <person name="Wang Y."/>
            <person name="Tan T."/>
        </authorList>
    </citation>
    <scope>NUCLEOTIDE SEQUENCE [LARGE SCALE GENOMIC DNA]</scope>
    <source>
        <strain evidence="3 4">B1</strain>
    </source>
</reference>
<dbReference type="AlphaFoldDB" id="A0A172Y2C9"/>
<dbReference type="GO" id="GO:0016787">
    <property type="term" value="F:hydrolase activity"/>
    <property type="evidence" value="ECO:0007669"/>
    <property type="project" value="InterPro"/>
</dbReference>
<accession>A0A172Y2C9</accession>
<sequence>MRGVASVLIAASLGGAAWAGVSILTPPDRAQAGSARLIAHAAPLPAELSEVVAAPETDADRRARLNARLKTMLDEGKGARLTDAPPRPPAPARAPRPARAAAKAEPAATFAPPAHDAASARPTVRRAGGYVPPTLDLKTPPRVPQNDLECLTQAVYYEARNESEEGQAAVAEVVINRSRHRAYPKSICEVVYQRNSRTCQFTFTCDGSIGRRPVSAVAWARAERIAREVHEGRSSSQLPKNSVNYHANYVRPSWGRRLARVRQIGAHIFYGAPLNGSTPGAYEREAAPAPARLLFVRNEALDRAYAVLAGQASNGASETPDTAAQ</sequence>
<evidence type="ECO:0000256" key="1">
    <source>
        <dbReference type="SAM" id="MobiDB-lite"/>
    </source>
</evidence>
<dbReference type="RefSeq" id="WP_051582147.1">
    <property type="nucleotide sequence ID" value="NZ_CP015614.1"/>
</dbReference>
<feature type="domain" description="Cell wall hydrolase SleB" evidence="2">
    <location>
        <begin position="161"/>
        <end position="270"/>
    </location>
</feature>
<feature type="compositionally biased region" description="Low complexity" evidence="1">
    <location>
        <begin position="95"/>
        <end position="122"/>
    </location>
</feature>
<protein>
    <recommendedName>
        <fullName evidence="2">Cell wall hydrolase SleB domain-containing protein</fullName>
    </recommendedName>
</protein>
<name>A0A172Y2C9_9CAUL</name>
<dbReference type="Pfam" id="PF07486">
    <property type="entry name" value="Hydrolase_2"/>
    <property type="match status" value="1"/>
</dbReference>
<dbReference type="KEGG" id="bne:DA69_00100"/>
<dbReference type="Gene3D" id="1.10.10.2520">
    <property type="entry name" value="Cell wall hydrolase SleB, domain 1"/>
    <property type="match status" value="1"/>
</dbReference>
<dbReference type="eggNOG" id="COG3773">
    <property type="taxonomic scope" value="Bacteria"/>
</dbReference>
<evidence type="ECO:0000313" key="3">
    <source>
        <dbReference type="EMBL" id="ANF53312.1"/>
    </source>
</evidence>
<organism evidence="3 4">
    <name type="scientific">Brevundimonas naejangsanensis</name>
    <dbReference type="NCBI Taxonomy" id="588932"/>
    <lineage>
        <taxon>Bacteria</taxon>
        <taxon>Pseudomonadati</taxon>
        <taxon>Pseudomonadota</taxon>
        <taxon>Alphaproteobacteria</taxon>
        <taxon>Caulobacterales</taxon>
        <taxon>Caulobacteraceae</taxon>
        <taxon>Brevundimonas</taxon>
    </lineage>
</organism>
<feature type="compositionally biased region" description="Pro residues" evidence="1">
    <location>
        <begin position="85"/>
        <end position="94"/>
    </location>
</feature>
<dbReference type="EMBL" id="CP015614">
    <property type="protein sequence ID" value="ANF53312.1"/>
    <property type="molecule type" value="Genomic_DNA"/>
</dbReference>
<feature type="region of interest" description="Disordered" evidence="1">
    <location>
        <begin position="74"/>
        <end position="144"/>
    </location>
</feature>
<gene>
    <name evidence="3" type="ORF">DA69_00100</name>
</gene>
<dbReference type="InterPro" id="IPR042047">
    <property type="entry name" value="SleB_dom1"/>
</dbReference>
<evidence type="ECO:0000259" key="2">
    <source>
        <dbReference type="Pfam" id="PF07486"/>
    </source>
</evidence>
<dbReference type="STRING" id="588932.DA69_00100"/>
<evidence type="ECO:0000313" key="4">
    <source>
        <dbReference type="Proteomes" id="UP000077603"/>
    </source>
</evidence>